<evidence type="ECO:0000313" key="11">
    <source>
        <dbReference type="Proteomes" id="UP000192578"/>
    </source>
</evidence>
<feature type="disulfide bond" evidence="8">
    <location>
        <begin position="40"/>
        <end position="52"/>
    </location>
</feature>
<keyword evidence="7 8" id="KW-1015">Disulfide bond</keyword>
<gene>
    <name evidence="10" type="ORF">BV898_12766</name>
</gene>
<dbReference type="FunFam" id="4.10.400.10:FF:000011">
    <property type="entry name" value="Low-density lipoprotein receptor-related protein 1"/>
    <property type="match status" value="1"/>
</dbReference>
<keyword evidence="11" id="KW-1185">Reference proteome</keyword>
<dbReference type="InterPro" id="IPR023415">
    <property type="entry name" value="LDLR_class-A_CS"/>
</dbReference>
<comment type="subcellular location">
    <subcellularLocation>
        <location evidence="2">Endomembrane system</location>
    </subcellularLocation>
    <subcellularLocation>
        <location evidence="1">Membrane</location>
        <topology evidence="1">Single-pass membrane protein</topology>
    </subcellularLocation>
</comment>
<evidence type="ECO:0000256" key="8">
    <source>
        <dbReference type="PROSITE-ProRule" id="PRU00124"/>
    </source>
</evidence>
<dbReference type="Proteomes" id="UP000192578">
    <property type="component" value="Unassembled WGS sequence"/>
</dbReference>
<evidence type="ECO:0000256" key="1">
    <source>
        <dbReference type="ARBA" id="ARBA00004167"/>
    </source>
</evidence>
<feature type="chain" id="PRO_5012144863" evidence="9">
    <location>
        <begin position="20"/>
        <end position="106"/>
    </location>
</feature>
<reference evidence="11" key="1">
    <citation type="submission" date="2017-01" db="EMBL/GenBank/DDBJ databases">
        <title>Comparative genomics of anhydrobiosis in the tardigrade Hypsibius dujardini.</title>
        <authorList>
            <person name="Yoshida Y."/>
            <person name="Koutsovoulos G."/>
            <person name="Laetsch D."/>
            <person name="Stevens L."/>
            <person name="Kumar S."/>
            <person name="Horikawa D."/>
            <person name="Ishino K."/>
            <person name="Komine S."/>
            <person name="Tomita M."/>
            <person name="Blaxter M."/>
            <person name="Arakawa K."/>
        </authorList>
    </citation>
    <scope>NUCLEOTIDE SEQUENCE [LARGE SCALE GENOMIC DNA]</scope>
    <source>
        <strain evidence="11">Z151</strain>
    </source>
</reference>
<proteinExistence type="predicted"/>
<dbReference type="SMART" id="SM00192">
    <property type="entry name" value="LDLa"/>
    <property type="match status" value="1"/>
</dbReference>
<evidence type="ECO:0000256" key="5">
    <source>
        <dbReference type="ARBA" id="ARBA00022989"/>
    </source>
</evidence>
<dbReference type="CDD" id="cd00112">
    <property type="entry name" value="LDLa"/>
    <property type="match status" value="1"/>
</dbReference>
<dbReference type="PANTHER" id="PTHR24270:SF62">
    <property type="entry name" value="LOW-DENSITY LIPOPROTEIN RECEPTOR-RELATED PROTEIN 2"/>
    <property type="match status" value="1"/>
</dbReference>
<evidence type="ECO:0000256" key="9">
    <source>
        <dbReference type="SAM" id="SignalP"/>
    </source>
</evidence>
<dbReference type="GO" id="GO:0016192">
    <property type="term" value="P:vesicle-mediated transport"/>
    <property type="evidence" value="ECO:0007669"/>
    <property type="project" value="UniProtKB-ARBA"/>
</dbReference>
<keyword evidence="4" id="KW-0677">Repeat</keyword>
<dbReference type="PROSITE" id="PS01209">
    <property type="entry name" value="LDLRA_1"/>
    <property type="match status" value="1"/>
</dbReference>
<keyword evidence="6" id="KW-0472">Membrane</keyword>
<keyword evidence="5" id="KW-1133">Transmembrane helix</keyword>
<dbReference type="AlphaFoldDB" id="A0A1W0WCW9"/>
<dbReference type="GO" id="GO:0012505">
    <property type="term" value="C:endomembrane system"/>
    <property type="evidence" value="ECO:0007669"/>
    <property type="project" value="UniProtKB-SubCell"/>
</dbReference>
<dbReference type="InterPro" id="IPR002172">
    <property type="entry name" value="LDrepeatLR_classA_rpt"/>
</dbReference>
<dbReference type="Gene3D" id="4.10.400.10">
    <property type="entry name" value="Low-density Lipoprotein Receptor"/>
    <property type="match status" value="1"/>
</dbReference>
<dbReference type="EMBL" id="MTYJ01000132">
    <property type="protein sequence ID" value="OQV13012.1"/>
    <property type="molecule type" value="Genomic_DNA"/>
</dbReference>
<dbReference type="Pfam" id="PF00057">
    <property type="entry name" value="Ldl_recept_a"/>
    <property type="match status" value="1"/>
</dbReference>
<evidence type="ECO:0000256" key="3">
    <source>
        <dbReference type="ARBA" id="ARBA00022692"/>
    </source>
</evidence>
<dbReference type="PROSITE" id="PS50068">
    <property type="entry name" value="LDLRA_2"/>
    <property type="match status" value="1"/>
</dbReference>
<dbReference type="InterPro" id="IPR036055">
    <property type="entry name" value="LDL_receptor-like_sf"/>
</dbReference>
<evidence type="ECO:0000256" key="4">
    <source>
        <dbReference type="ARBA" id="ARBA00022737"/>
    </source>
</evidence>
<keyword evidence="3" id="KW-0812">Transmembrane</keyword>
<dbReference type="GO" id="GO:0005886">
    <property type="term" value="C:plasma membrane"/>
    <property type="evidence" value="ECO:0007669"/>
    <property type="project" value="TreeGrafter"/>
</dbReference>
<organism evidence="10 11">
    <name type="scientific">Hypsibius exemplaris</name>
    <name type="common">Freshwater tardigrade</name>
    <dbReference type="NCBI Taxonomy" id="2072580"/>
    <lineage>
        <taxon>Eukaryota</taxon>
        <taxon>Metazoa</taxon>
        <taxon>Ecdysozoa</taxon>
        <taxon>Tardigrada</taxon>
        <taxon>Eutardigrada</taxon>
        <taxon>Parachela</taxon>
        <taxon>Hypsibioidea</taxon>
        <taxon>Hypsibiidae</taxon>
        <taxon>Hypsibius</taxon>
    </lineage>
</organism>
<sequence>MVAILGLLSFFLLLGPGLAFNKPGIFDVAARSGVVDQAPCPPGDFRCADGHCVSGLWRCDGQRDCLDGSDERNCSSVLGEAALLRGDALHPGGVAMRPTARLLRRK</sequence>
<dbReference type="PANTHER" id="PTHR24270">
    <property type="entry name" value="LOW-DENSITY LIPOPROTEIN RECEPTOR-RELATED"/>
    <property type="match status" value="1"/>
</dbReference>
<evidence type="ECO:0000256" key="7">
    <source>
        <dbReference type="ARBA" id="ARBA00023157"/>
    </source>
</evidence>
<protein>
    <submittedName>
        <fullName evidence="10">Uncharacterized protein</fullName>
    </submittedName>
</protein>
<accession>A0A1W0WCW9</accession>
<dbReference type="OrthoDB" id="9990982at2759"/>
<name>A0A1W0WCW9_HYPEX</name>
<feature type="disulfide bond" evidence="8">
    <location>
        <begin position="59"/>
        <end position="74"/>
    </location>
</feature>
<keyword evidence="9" id="KW-0732">Signal</keyword>
<evidence type="ECO:0000313" key="10">
    <source>
        <dbReference type="EMBL" id="OQV13012.1"/>
    </source>
</evidence>
<feature type="signal peptide" evidence="9">
    <location>
        <begin position="1"/>
        <end position="19"/>
    </location>
</feature>
<feature type="disulfide bond" evidence="8">
    <location>
        <begin position="47"/>
        <end position="65"/>
    </location>
</feature>
<comment type="caution">
    <text evidence="10">The sequence shown here is derived from an EMBL/GenBank/DDBJ whole genome shotgun (WGS) entry which is preliminary data.</text>
</comment>
<evidence type="ECO:0000256" key="6">
    <source>
        <dbReference type="ARBA" id="ARBA00023136"/>
    </source>
</evidence>
<dbReference type="SUPFAM" id="SSF57424">
    <property type="entry name" value="LDL receptor-like module"/>
    <property type="match status" value="1"/>
</dbReference>
<dbReference type="InterPro" id="IPR050685">
    <property type="entry name" value="LDLR"/>
</dbReference>
<evidence type="ECO:0000256" key="2">
    <source>
        <dbReference type="ARBA" id="ARBA00004308"/>
    </source>
</evidence>